<evidence type="ECO:0000313" key="3">
    <source>
        <dbReference type="Proteomes" id="UP000629098"/>
    </source>
</evidence>
<keyword evidence="1" id="KW-0472">Membrane</keyword>
<dbReference type="Proteomes" id="UP000629098">
    <property type="component" value="Unassembled WGS sequence"/>
</dbReference>
<sequence>MAEKPQLKIVFKRILHRILPLIGLNIRCGIIYFLRCLLLIVPGIIYIVNNGYYANALILRDQRGKAAFQYSRSLVKGNWWRVFFLNLLSFITVVGLQAIMNKILSSVIANSPILISVLSITLANLVSLGVVISGVLLFLNLDFQKR</sequence>
<organism evidence="2 3">
    <name type="scientific">Iningainema tapete BLCC-T55</name>
    <dbReference type="NCBI Taxonomy" id="2748662"/>
    <lineage>
        <taxon>Bacteria</taxon>
        <taxon>Bacillati</taxon>
        <taxon>Cyanobacteriota</taxon>
        <taxon>Cyanophyceae</taxon>
        <taxon>Nostocales</taxon>
        <taxon>Scytonemataceae</taxon>
        <taxon>Iningainema tapete</taxon>
    </lineage>
</organism>
<accession>A0A8J6XLM5</accession>
<comment type="caution">
    <text evidence="2">The sequence shown here is derived from an EMBL/GenBank/DDBJ whole genome shotgun (WGS) entry which is preliminary data.</text>
</comment>
<keyword evidence="1" id="KW-1133">Transmembrane helix</keyword>
<gene>
    <name evidence="2" type="ORF">ICL16_24165</name>
</gene>
<evidence type="ECO:0000313" key="2">
    <source>
        <dbReference type="EMBL" id="MBD2775076.1"/>
    </source>
</evidence>
<dbReference type="AlphaFoldDB" id="A0A8J6XLM5"/>
<evidence type="ECO:0000256" key="1">
    <source>
        <dbReference type="SAM" id="Phobius"/>
    </source>
</evidence>
<feature type="transmembrane region" description="Helical" evidence="1">
    <location>
        <begin position="14"/>
        <end position="34"/>
    </location>
</feature>
<keyword evidence="1" id="KW-0812">Transmembrane</keyword>
<dbReference type="EMBL" id="JACXAE010000075">
    <property type="protein sequence ID" value="MBD2775076.1"/>
    <property type="molecule type" value="Genomic_DNA"/>
</dbReference>
<dbReference type="RefSeq" id="WP_190832996.1">
    <property type="nucleotide sequence ID" value="NZ_CAWPPI010000075.1"/>
</dbReference>
<feature type="transmembrane region" description="Helical" evidence="1">
    <location>
        <begin position="112"/>
        <end position="139"/>
    </location>
</feature>
<feature type="transmembrane region" description="Helical" evidence="1">
    <location>
        <begin position="79"/>
        <end position="100"/>
    </location>
</feature>
<keyword evidence="3" id="KW-1185">Reference proteome</keyword>
<feature type="transmembrane region" description="Helical" evidence="1">
    <location>
        <begin position="40"/>
        <end position="59"/>
    </location>
</feature>
<proteinExistence type="predicted"/>
<protein>
    <submittedName>
        <fullName evidence="2">Uncharacterized protein</fullName>
    </submittedName>
</protein>
<name>A0A8J6XLM5_9CYAN</name>
<reference evidence="2" key="1">
    <citation type="submission" date="2020-09" db="EMBL/GenBank/DDBJ databases">
        <title>Iningainema tapete sp. nov. (Scytonemataceae, Cyanobacteria) from greenhouses in central Florida (USA) produces two types of nodularin with biosynthetic potential for microcystin-LR and anabaenopeptins.</title>
        <authorList>
            <person name="Berthold D.E."/>
            <person name="Lefler F.W."/>
            <person name="Huang I.-S."/>
            <person name="Abdulla H."/>
            <person name="Zimba P.V."/>
            <person name="Laughinghouse H.D. IV."/>
        </authorList>
    </citation>
    <scope>NUCLEOTIDE SEQUENCE</scope>
    <source>
        <strain evidence="2">BLCCT55</strain>
    </source>
</reference>